<dbReference type="STRING" id="72664.V4LMD5"/>
<reference evidence="3 4" key="1">
    <citation type="journal article" date="2013" name="Front. Plant Sci.">
        <title>The Reference Genome of the Halophytic Plant Eutrema salsugineum.</title>
        <authorList>
            <person name="Yang R."/>
            <person name="Jarvis D.E."/>
            <person name="Chen H."/>
            <person name="Beilstein M.A."/>
            <person name="Grimwood J."/>
            <person name="Jenkins J."/>
            <person name="Shu S."/>
            <person name="Prochnik S."/>
            <person name="Xin M."/>
            <person name="Ma C."/>
            <person name="Schmutz J."/>
            <person name="Wing R.A."/>
            <person name="Mitchell-Olds T."/>
            <person name="Schumaker K.S."/>
            <person name="Wang X."/>
        </authorList>
    </citation>
    <scope>NUCLEOTIDE SEQUENCE [LARGE SCALE GENOMIC DNA]</scope>
</reference>
<dbReference type="NCBIfam" id="TIGR01640">
    <property type="entry name" value="F_box_assoc_1"/>
    <property type="match status" value="1"/>
</dbReference>
<dbReference type="PANTHER" id="PTHR47993">
    <property type="entry name" value="OS09G0372900 PROTEIN-RELATED"/>
    <property type="match status" value="1"/>
</dbReference>
<dbReference type="InterPro" id="IPR001810">
    <property type="entry name" value="F-box_dom"/>
</dbReference>
<accession>V4LMD5</accession>
<dbReference type="Pfam" id="PF00646">
    <property type="entry name" value="F-box"/>
    <property type="match status" value="1"/>
</dbReference>
<keyword evidence="4" id="KW-1185">Reference proteome</keyword>
<evidence type="ECO:0000259" key="2">
    <source>
        <dbReference type="Pfam" id="PF07734"/>
    </source>
</evidence>
<dbReference type="PANTHER" id="PTHR47993:SF37">
    <property type="entry name" value="F-BOX ASSOCIATED UBIQUITINATION EFFECTOR FAMILY PROTEIN"/>
    <property type="match status" value="1"/>
</dbReference>
<dbReference type="InterPro" id="IPR006527">
    <property type="entry name" value="F-box-assoc_dom_typ1"/>
</dbReference>
<sequence>MTTTTIFRLPRDMVEEVLSRVPLKSMRFTCKKWYTLSKNRSFTKMHLAKIAEEGNSNPRMIVLMDSKLYLTSGIVKGTDFDPYIEPEGKLICLNDLEQVKIFQIFHCEGLLLCILKDISKIVVWNPYWGQPRWIEPRYSYGHCSYRYALGYSKKNKKNKSYKILRFIDKYFCPTKSRHHFSWYEIYDLDTGLWKTLVVTSIHWKILSNDLGVSLKGNTYWISYNRKLIPIQEPNVYLICFDFTREMFRPLLPLPPLPGGLWGRELVTLSCVKEEKLAVFYQYDKAPMVEIWITNKIEEEEVLWSKFLTVNMATVAKTPISFRRGDFYIDEEKRLAMVFDKVSDEYCHTVNIIGEDGYFREVDLDEDGSSSKLDVRASRENFALRTTVCSYVPSLVQIKKLSGGCKRKKQSSFELHRFHKKLSRFAAMDKRIKQEPEYKLMLSQHYKAKCVFKVSTQSTVLFLLFISLLRYEFVFVFDFLFPSFMQYDEDSLMYL</sequence>
<dbReference type="EMBL" id="KI517385">
    <property type="protein sequence ID" value="ESQ51710.1"/>
    <property type="molecule type" value="Genomic_DNA"/>
</dbReference>
<gene>
    <name evidence="3" type="ORF">EUTSA_v10017624mg</name>
</gene>
<evidence type="ECO:0000313" key="4">
    <source>
        <dbReference type="Proteomes" id="UP000030689"/>
    </source>
</evidence>
<protein>
    <recommendedName>
        <fullName evidence="5">F-box domain-containing protein</fullName>
    </recommendedName>
</protein>
<dbReference type="InterPro" id="IPR011043">
    <property type="entry name" value="Gal_Oxase/kelch_b-propeller"/>
</dbReference>
<dbReference type="Pfam" id="PF07734">
    <property type="entry name" value="FBA_1"/>
    <property type="match status" value="1"/>
</dbReference>
<dbReference type="KEGG" id="eus:EUTSA_v10017624mg"/>
<dbReference type="OMA" id="LTCKEWE"/>
<name>V4LMD5_EUTSA</name>
<evidence type="ECO:0000259" key="1">
    <source>
        <dbReference type="Pfam" id="PF00646"/>
    </source>
</evidence>
<dbReference type="OrthoDB" id="5570127at2759"/>
<dbReference type="Proteomes" id="UP000030689">
    <property type="component" value="Unassembled WGS sequence"/>
</dbReference>
<organism evidence="3 4">
    <name type="scientific">Eutrema salsugineum</name>
    <name type="common">Saltwater cress</name>
    <name type="synonym">Sisymbrium salsugineum</name>
    <dbReference type="NCBI Taxonomy" id="72664"/>
    <lineage>
        <taxon>Eukaryota</taxon>
        <taxon>Viridiplantae</taxon>
        <taxon>Streptophyta</taxon>
        <taxon>Embryophyta</taxon>
        <taxon>Tracheophyta</taxon>
        <taxon>Spermatophyta</taxon>
        <taxon>Magnoliopsida</taxon>
        <taxon>eudicotyledons</taxon>
        <taxon>Gunneridae</taxon>
        <taxon>Pentapetalae</taxon>
        <taxon>rosids</taxon>
        <taxon>malvids</taxon>
        <taxon>Brassicales</taxon>
        <taxon>Brassicaceae</taxon>
        <taxon>Eutremeae</taxon>
        <taxon>Eutrema</taxon>
    </lineage>
</organism>
<proteinExistence type="predicted"/>
<evidence type="ECO:0008006" key="5">
    <source>
        <dbReference type="Google" id="ProtNLM"/>
    </source>
</evidence>
<dbReference type="InterPro" id="IPR017451">
    <property type="entry name" value="F-box-assoc_interact_dom"/>
</dbReference>
<dbReference type="Gramene" id="ESQ51710">
    <property type="protein sequence ID" value="ESQ51710"/>
    <property type="gene ID" value="EUTSA_v10017624mg"/>
</dbReference>
<dbReference type="InterPro" id="IPR036047">
    <property type="entry name" value="F-box-like_dom_sf"/>
</dbReference>
<feature type="domain" description="F-box associated beta-propeller type 1" evidence="2">
    <location>
        <begin position="59"/>
        <end position="397"/>
    </location>
</feature>
<feature type="domain" description="F-box" evidence="1">
    <location>
        <begin position="6"/>
        <end position="43"/>
    </location>
</feature>
<dbReference type="SUPFAM" id="SSF81383">
    <property type="entry name" value="F-box domain"/>
    <property type="match status" value="1"/>
</dbReference>
<dbReference type="SUPFAM" id="SSF50965">
    <property type="entry name" value="Galactose oxidase, central domain"/>
    <property type="match status" value="1"/>
</dbReference>
<evidence type="ECO:0000313" key="3">
    <source>
        <dbReference type="EMBL" id="ESQ51710.1"/>
    </source>
</evidence>
<dbReference type="AlphaFoldDB" id="V4LMD5"/>
<dbReference type="InterPro" id="IPR050233">
    <property type="entry name" value="A_thaliana_F-box"/>
</dbReference>